<evidence type="ECO:0000256" key="1">
    <source>
        <dbReference type="SAM" id="MobiDB-lite"/>
    </source>
</evidence>
<sequence>METWTVETDDDGSRLEVHSFRPATLTRAHGGSMAGTSAGSASAKGDPAPVTAPGVVVIHGTLVTDALYRPFARNLSLLLSRPVHCYNRRGRAGSAPQPDDYSVTTEIGDLAAVMKATGSEDVVAHSFGGFVALQAARNMPLRRLVTYDAAVSLSGNLDHRWRPELEQAVTEGQLNHAWAHLVQGLATAGPLSYLPLGALRMLSIMSARTNVGAEMRELLPTAVKEMRAVLDADAELADYMELTTPTLMLSGGWSPGYFADTGRQLASAVPAIDFAVVPGQLHEGPIRPGKRLAIRMARFLNGTDGTVRPLSRKRRRR</sequence>
<evidence type="ECO:0000313" key="3">
    <source>
        <dbReference type="EMBL" id="XCH10368.1"/>
    </source>
</evidence>
<evidence type="ECO:0000259" key="2">
    <source>
        <dbReference type="Pfam" id="PF12697"/>
    </source>
</evidence>
<dbReference type="Gene3D" id="3.40.50.1820">
    <property type="entry name" value="alpha/beta hydrolase"/>
    <property type="match status" value="1"/>
</dbReference>
<dbReference type="RefSeq" id="WP_353710988.1">
    <property type="nucleotide sequence ID" value="NZ_CP159279.1"/>
</dbReference>
<dbReference type="Pfam" id="PF12697">
    <property type="entry name" value="Abhydrolase_6"/>
    <property type="match status" value="1"/>
</dbReference>
<dbReference type="InterPro" id="IPR029058">
    <property type="entry name" value="AB_hydrolase_fold"/>
</dbReference>
<name>A0AAU8EN78_9MICC</name>
<reference evidence="3" key="1">
    <citation type="submission" date="2024-06" db="EMBL/GenBank/DDBJ databases">
        <title>Biodegradation of dimethachlon by Arthrobacter sp. K5: mechanistic insights and ecological implications.</title>
        <authorList>
            <person name="Hu S."/>
            <person name="Lu P."/>
        </authorList>
    </citation>
    <scope>NUCLEOTIDE SEQUENCE</scope>
    <source>
        <strain evidence="3">K5</strain>
    </source>
</reference>
<accession>A0AAU8EN78</accession>
<dbReference type="InterPro" id="IPR000073">
    <property type="entry name" value="AB_hydrolase_1"/>
</dbReference>
<keyword evidence="3" id="KW-0378">Hydrolase</keyword>
<proteinExistence type="predicted"/>
<organism evidence="3">
    <name type="scientific">Arthrobacter sp. K5</name>
    <dbReference type="NCBI Taxonomy" id="2839623"/>
    <lineage>
        <taxon>Bacteria</taxon>
        <taxon>Bacillati</taxon>
        <taxon>Actinomycetota</taxon>
        <taxon>Actinomycetes</taxon>
        <taxon>Micrococcales</taxon>
        <taxon>Micrococcaceae</taxon>
        <taxon>Arthrobacter</taxon>
    </lineage>
</organism>
<feature type="region of interest" description="Disordered" evidence="1">
    <location>
        <begin position="26"/>
        <end position="46"/>
    </location>
</feature>
<gene>
    <name evidence="3" type="ORF">ABRP34_16210</name>
</gene>
<dbReference type="SUPFAM" id="SSF53474">
    <property type="entry name" value="alpha/beta-Hydrolases"/>
    <property type="match status" value="1"/>
</dbReference>
<feature type="domain" description="AB hydrolase-1" evidence="2">
    <location>
        <begin position="55"/>
        <end position="278"/>
    </location>
</feature>
<dbReference type="EMBL" id="CP159279">
    <property type="protein sequence ID" value="XCH10368.1"/>
    <property type="molecule type" value="Genomic_DNA"/>
</dbReference>
<dbReference type="AlphaFoldDB" id="A0AAU8EN78"/>
<protein>
    <submittedName>
        <fullName evidence="3">Alpha/beta hydrolase</fullName>
    </submittedName>
</protein>
<dbReference type="GO" id="GO:0016787">
    <property type="term" value="F:hydrolase activity"/>
    <property type="evidence" value="ECO:0007669"/>
    <property type="project" value="UniProtKB-KW"/>
</dbReference>
<feature type="compositionally biased region" description="Low complexity" evidence="1">
    <location>
        <begin position="28"/>
        <end position="45"/>
    </location>
</feature>